<feature type="domain" description="Disease resistance protein At4g27190-like leucine-rich repeats" evidence="2">
    <location>
        <begin position="76"/>
        <end position="194"/>
    </location>
</feature>
<keyword evidence="1" id="KW-0611">Plant defense</keyword>
<protein>
    <recommendedName>
        <fullName evidence="2">Disease resistance protein At4g27190-like leucine-rich repeats domain-containing protein</fullName>
    </recommendedName>
</protein>
<name>A0AAE0A3L4_9ROSI</name>
<dbReference type="Pfam" id="PF23247">
    <property type="entry name" value="LRR_RPS2"/>
    <property type="match status" value="2"/>
</dbReference>
<evidence type="ECO:0000256" key="1">
    <source>
        <dbReference type="ARBA" id="ARBA00022821"/>
    </source>
</evidence>
<dbReference type="PANTHER" id="PTHR33463:SF203">
    <property type="entry name" value="AAA+ ATPASE DOMAIN-CONTAINING PROTEIN"/>
    <property type="match status" value="1"/>
</dbReference>
<comment type="caution">
    <text evidence="3">The sequence shown here is derived from an EMBL/GenBank/DDBJ whole genome shotgun (WGS) entry which is preliminary data.</text>
</comment>
<gene>
    <name evidence="3" type="ORF">Dsin_023019</name>
</gene>
<dbReference type="AlphaFoldDB" id="A0AAE0A3L4"/>
<proteinExistence type="predicted"/>
<dbReference type="Gene3D" id="3.80.10.10">
    <property type="entry name" value="Ribonuclease Inhibitor"/>
    <property type="match status" value="1"/>
</dbReference>
<feature type="domain" description="Disease resistance protein At4g27190-like leucine-rich repeats" evidence="2">
    <location>
        <begin position="6"/>
        <end position="48"/>
    </location>
</feature>
<dbReference type="Proteomes" id="UP001281410">
    <property type="component" value="Unassembled WGS sequence"/>
</dbReference>
<dbReference type="EMBL" id="JANJYJ010000007">
    <property type="protein sequence ID" value="KAK3199604.1"/>
    <property type="molecule type" value="Genomic_DNA"/>
</dbReference>
<keyword evidence="4" id="KW-1185">Reference proteome</keyword>
<dbReference type="InterPro" id="IPR032675">
    <property type="entry name" value="LRR_dom_sf"/>
</dbReference>
<evidence type="ECO:0000313" key="4">
    <source>
        <dbReference type="Proteomes" id="UP001281410"/>
    </source>
</evidence>
<organism evidence="3 4">
    <name type="scientific">Dipteronia sinensis</name>
    <dbReference type="NCBI Taxonomy" id="43782"/>
    <lineage>
        <taxon>Eukaryota</taxon>
        <taxon>Viridiplantae</taxon>
        <taxon>Streptophyta</taxon>
        <taxon>Embryophyta</taxon>
        <taxon>Tracheophyta</taxon>
        <taxon>Spermatophyta</taxon>
        <taxon>Magnoliopsida</taxon>
        <taxon>eudicotyledons</taxon>
        <taxon>Gunneridae</taxon>
        <taxon>Pentapetalae</taxon>
        <taxon>rosids</taxon>
        <taxon>malvids</taxon>
        <taxon>Sapindales</taxon>
        <taxon>Sapindaceae</taxon>
        <taxon>Hippocastanoideae</taxon>
        <taxon>Acereae</taxon>
        <taxon>Dipteronia</taxon>
    </lineage>
</organism>
<dbReference type="SUPFAM" id="SSF52058">
    <property type="entry name" value="L domain-like"/>
    <property type="match status" value="1"/>
</dbReference>
<dbReference type="InterPro" id="IPR050905">
    <property type="entry name" value="Plant_NBS-LRR"/>
</dbReference>
<accession>A0AAE0A3L4</accession>
<evidence type="ECO:0000313" key="3">
    <source>
        <dbReference type="EMBL" id="KAK3199604.1"/>
    </source>
</evidence>
<dbReference type="PANTHER" id="PTHR33463">
    <property type="entry name" value="NB-ARC DOMAIN-CONTAINING PROTEIN-RELATED"/>
    <property type="match status" value="1"/>
</dbReference>
<sequence length="225" mass="25755">MEREPEIAQLENLKMMKVKDCGKLRNIFSKTLAQKLLTLEHLAILKCGSLEEIVSNDNAEVGGEAVQLDLSTVPPLFFFQNLQKLVISECNKMESVLPLTIVQGLNLLEELTVDSCNQVERIIAASGEVREAECKNMLPKFKILSLNDPPKLETVCNGDIVFRWPALKELHVWDCLNLKKLPLDSRSAQNMKKLRAQLAWFEDLQWKEEYAYAKSRLKRLLTKEE</sequence>
<evidence type="ECO:0000259" key="2">
    <source>
        <dbReference type="Pfam" id="PF23247"/>
    </source>
</evidence>
<reference evidence="3" key="1">
    <citation type="journal article" date="2023" name="Plant J.">
        <title>Genome sequences and population genomics provide insights into the demographic history, inbreeding, and mutation load of two 'living fossil' tree species of Dipteronia.</title>
        <authorList>
            <person name="Feng Y."/>
            <person name="Comes H.P."/>
            <person name="Chen J."/>
            <person name="Zhu S."/>
            <person name="Lu R."/>
            <person name="Zhang X."/>
            <person name="Li P."/>
            <person name="Qiu J."/>
            <person name="Olsen K.M."/>
            <person name="Qiu Y."/>
        </authorList>
    </citation>
    <scope>NUCLEOTIDE SEQUENCE</scope>
    <source>
        <strain evidence="3">NBL</strain>
    </source>
</reference>
<dbReference type="InterPro" id="IPR057135">
    <property type="entry name" value="At4g27190-like_LRR"/>
</dbReference>